<accession>A0A2P1G8A8</accession>
<dbReference type="RefSeq" id="YP_009476704.1">
    <property type="nucleotide sequence ID" value="NC_037453.1"/>
</dbReference>
<protein>
    <submittedName>
        <fullName evidence="7">Ribosomal protein L5</fullName>
    </submittedName>
</protein>
<evidence type="ECO:0000313" key="7">
    <source>
        <dbReference type="EMBL" id="AVM81197.1"/>
    </source>
</evidence>
<dbReference type="InterPro" id="IPR031310">
    <property type="entry name" value="Ribosomal_uL5_N"/>
</dbReference>
<dbReference type="InterPro" id="IPR031309">
    <property type="entry name" value="Ribosomal_uL5_C"/>
</dbReference>
<dbReference type="Pfam" id="PF00281">
    <property type="entry name" value="Ribosomal_L5"/>
    <property type="match status" value="1"/>
</dbReference>
<dbReference type="Pfam" id="PF00673">
    <property type="entry name" value="Ribosomal_L5_C"/>
    <property type="match status" value="1"/>
</dbReference>
<dbReference type="AlphaFoldDB" id="A0A2P1G8A8"/>
<dbReference type="PIRSF" id="PIRSF002161">
    <property type="entry name" value="Ribosomal_L5"/>
    <property type="match status" value="1"/>
</dbReference>
<reference evidence="7" key="1">
    <citation type="journal article" date="2018" name="BMC Genomics">
        <title>Comparative mitochondrial genomics of cryptophyte algae: gene shuffling and dynamic mobile genetic elements.</title>
        <authorList>
            <person name="Kim J.I."/>
            <person name="Yoon H.S."/>
            <person name="Yi G."/>
            <person name="Shin W."/>
            <person name="Archibald J.M."/>
        </authorList>
    </citation>
    <scope>NUCLEOTIDE SEQUENCE</scope>
    <source>
        <strain evidence="7">CCMP705</strain>
    </source>
</reference>
<dbReference type="InterPro" id="IPR022803">
    <property type="entry name" value="Ribosomal_uL5_dom_sf"/>
</dbReference>
<feature type="domain" description="Large ribosomal subunit protein uL5 C-terminal" evidence="6">
    <location>
        <begin position="84"/>
        <end position="175"/>
    </location>
</feature>
<evidence type="ECO:0000256" key="2">
    <source>
        <dbReference type="ARBA" id="ARBA00022980"/>
    </source>
</evidence>
<keyword evidence="7" id="KW-0496">Mitochondrion</keyword>
<gene>
    <name evidence="7" type="primary">rpl5</name>
    <name evidence="7" type="ORF">PsulMt_p021</name>
</gene>
<evidence type="ECO:0000259" key="5">
    <source>
        <dbReference type="Pfam" id="PF00281"/>
    </source>
</evidence>
<organism evidence="7">
    <name type="scientific">Proteomonas sulcata</name>
    <dbReference type="NCBI Taxonomy" id="77928"/>
    <lineage>
        <taxon>Eukaryota</taxon>
        <taxon>Cryptophyceae</taxon>
        <taxon>Pyrenomonadales</taxon>
        <taxon>Geminigeraceae</taxon>
        <taxon>Proteomonas</taxon>
    </lineage>
</organism>
<dbReference type="GO" id="GO:0005840">
    <property type="term" value="C:ribosome"/>
    <property type="evidence" value="ECO:0007669"/>
    <property type="project" value="UniProtKB-KW"/>
</dbReference>
<dbReference type="GeneID" id="36493151"/>
<dbReference type="GO" id="GO:0006412">
    <property type="term" value="P:translation"/>
    <property type="evidence" value="ECO:0007669"/>
    <property type="project" value="InterPro"/>
</dbReference>
<dbReference type="PANTHER" id="PTHR11994">
    <property type="entry name" value="60S RIBOSOMAL PROTEIN L11-RELATED"/>
    <property type="match status" value="1"/>
</dbReference>
<dbReference type="GO" id="GO:0003735">
    <property type="term" value="F:structural constituent of ribosome"/>
    <property type="evidence" value="ECO:0007669"/>
    <property type="project" value="InterPro"/>
</dbReference>
<evidence type="ECO:0000259" key="6">
    <source>
        <dbReference type="Pfam" id="PF00673"/>
    </source>
</evidence>
<keyword evidence="3 4" id="KW-0687">Ribonucleoprotein</keyword>
<keyword evidence="2 4" id="KW-0689">Ribosomal protein</keyword>
<evidence type="ECO:0000256" key="3">
    <source>
        <dbReference type="ARBA" id="ARBA00023274"/>
    </source>
</evidence>
<comment type="similarity">
    <text evidence="1 4">Belongs to the universal ribosomal protein uL5 family.</text>
</comment>
<dbReference type="InterPro" id="IPR002132">
    <property type="entry name" value="Ribosomal_uL5"/>
</dbReference>
<feature type="domain" description="Large ribosomal subunit protein uL5 N-terminal" evidence="5">
    <location>
        <begin position="24"/>
        <end position="79"/>
    </location>
</feature>
<sequence length="177" mass="20370">MDRFNYWYKRVLTHDFIYKQLPKNSHEIPKMKKIILKSSFNAVTDDIKNIVFSYTILKIISNQKPKICLSKKSISSFKLQKNTPLGSKVTLRKTQKNILLNLFITIVLSRIQNFPLFKVTQQGVLNIGISQLLLFPQLTDKFEQIPQGLGLTITFDNNGIRSNNLKILLSGFQLPVS</sequence>
<dbReference type="EMBL" id="MG680945">
    <property type="protein sequence ID" value="AVM81197.1"/>
    <property type="molecule type" value="Genomic_DNA"/>
</dbReference>
<dbReference type="Gene3D" id="3.30.1440.10">
    <property type="match status" value="1"/>
</dbReference>
<dbReference type="GO" id="GO:1990904">
    <property type="term" value="C:ribonucleoprotein complex"/>
    <property type="evidence" value="ECO:0007669"/>
    <property type="project" value="UniProtKB-KW"/>
</dbReference>
<proteinExistence type="inferred from homology"/>
<geneLocation type="mitochondrion" evidence="7"/>
<evidence type="ECO:0000256" key="4">
    <source>
        <dbReference type="RuleBase" id="RU003930"/>
    </source>
</evidence>
<name>A0A2P1G8A8_9CRYP</name>
<evidence type="ECO:0000256" key="1">
    <source>
        <dbReference type="ARBA" id="ARBA00008553"/>
    </source>
</evidence>
<dbReference type="SUPFAM" id="SSF55282">
    <property type="entry name" value="RL5-like"/>
    <property type="match status" value="1"/>
</dbReference>